<dbReference type="InterPro" id="IPR036397">
    <property type="entry name" value="RNaseH_sf"/>
</dbReference>
<dbReference type="Proteomes" id="UP000436088">
    <property type="component" value="Unassembled WGS sequence"/>
</dbReference>
<dbReference type="GO" id="GO:0003676">
    <property type="term" value="F:nucleic acid binding"/>
    <property type="evidence" value="ECO:0007669"/>
    <property type="project" value="InterPro"/>
</dbReference>
<dbReference type="InterPro" id="IPR053151">
    <property type="entry name" value="RNase_H-like"/>
</dbReference>
<protein>
    <recommendedName>
        <fullName evidence="1">RNase H type-1 domain-containing protein</fullName>
    </recommendedName>
</protein>
<comment type="caution">
    <text evidence="2">The sequence shown here is derived from an EMBL/GenBank/DDBJ whole genome shotgun (WGS) entry which is preliminary data.</text>
</comment>
<dbReference type="InterPro" id="IPR002156">
    <property type="entry name" value="RNaseH_domain"/>
</dbReference>
<dbReference type="InterPro" id="IPR044730">
    <property type="entry name" value="RNase_H-like_dom_plant"/>
</dbReference>
<keyword evidence="3" id="KW-1185">Reference proteome</keyword>
<reference evidence="2" key="1">
    <citation type="submission" date="2019-09" db="EMBL/GenBank/DDBJ databases">
        <title>Draft genome information of white flower Hibiscus syriacus.</title>
        <authorList>
            <person name="Kim Y.-M."/>
        </authorList>
    </citation>
    <scope>NUCLEOTIDE SEQUENCE [LARGE SCALE GENOMIC DNA]</scope>
    <source>
        <strain evidence="2">YM2019G1</strain>
    </source>
</reference>
<dbReference type="PANTHER" id="PTHR47723">
    <property type="entry name" value="OS05G0353850 PROTEIN"/>
    <property type="match status" value="1"/>
</dbReference>
<dbReference type="PANTHER" id="PTHR47723:SF19">
    <property type="entry name" value="POLYNUCLEOTIDYL TRANSFERASE, RIBONUCLEASE H-LIKE SUPERFAMILY PROTEIN"/>
    <property type="match status" value="1"/>
</dbReference>
<dbReference type="InterPro" id="IPR012337">
    <property type="entry name" value="RNaseH-like_sf"/>
</dbReference>
<accession>A0A6A3AIV5</accession>
<dbReference type="AlphaFoldDB" id="A0A6A3AIV5"/>
<dbReference type="Pfam" id="PF13456">
    <property type="entry name" value="RVT_3"/>
    <property type="match status" value="1"/>
</dbReference>
<name>A0A6A3AIV5_HIBSY</name>
<evidence type="ECO:0000313" key="2">
    <source>
        <dbReference type="EMBL" id="KAE8704501.1"/>
    </source>
</evidence>
<sequence>MVRLPLQRRYVSSARMKIYLPWPNGVMLVHLGAKDISFGRMVLCLLKLAPNLSCAKHMAPCEKVPLEVATIREKITSSGFSITMGIFSVLDVELCGVLEGLELAWQLDLRRVIIETDSSEVWKLLLCRINMDRVSSVVPYLIEIIRKEWELQFVHVLREGNLVADAMAWLAWSLSFRLHTFRNPPTEVLLKYHAEVGAART</sequence>
<dbReference type="CDD" id="cd06222">
    <property type="entry name" value="RNase_H_like"/>
    <property type="match status" value="1"/>
</dbReference>
<feature type="domain" description="RNase H type-1" evidence="1">
    <location>
        <begin position="87"/>
        <end position="168"/>
    </location>
</feature>
<dbReference type="SUPFAM" id="SSF53098">
    <property type="entry name" value="Ribonuclease H-like"/>
    <property type="match status" value="1"/>
</dbReference>
<dbReference type="EMBL" id="VEPZ02000992">
    <property type="protein sequence ID" value="KAE8704501.1"/>
    <property type="molecule type" value="Genomic_DNA"/>
</dbReference>
<proteinExistence type="predicted"/>
<dbReference type="Gene3D" id="3.30.420.10">
    <property type="entry name" value="Ribonuclease H-like superfamily/Ribonuclease H"/>
    <property type="match status" value="1"/>
</dbReference>
<gene>
    <name evidence="2" type="ORF">F3Y22_tig00110450pilonHSYRG00480</name>
</gene>
<evidence type="ECO:0000259" key="1">
    <source>
        <dbReference type="Pfam" id="PF13456"/>
    </source>
</evidence>
<dbReference type="GO" id="GO:0004523">
    <property type="term" value="F:RNA-DNA hybrid ribonuclease activity"/>
    <property type="evidence" value="ECO:0007669"/>
    <property type="project" value="InterPro"/>
</dbReference>
<evidence type="ECO:0000313" key="3">
    <source>
        <dbReference type="Proteomes" id="UP000436088"/>
    </source>
</evidence>
<organism evidence="2 3">
    <name type="scientific">Hibiscus syriacus</name>
    <name type="common">Rose of Sharon</name>
    <dbReference type="NCBI Taxonomy" id="106335"/>
    <lineage>
        <taxon>Eukaryota</taxon>
        <taxon>Viridiplantae</taxon>
        <taxon>Streptophyta</taxon>
        <taxon>Embryophyta</taxon>
        <taxon>Tracheophyta</taxon>
        <taxon>Spermatophyta</taxon>
        <taxon>Magnoliopsida</taxon>
        <taxon>eudicotyledons</taxon>
        <taxon>Gunneridae</taxon>
        <taxon>Pentapetalae</taxon>
        <taxon>rosids</taxon>
        <taxon>malvids</taxon>
        <taxon>Malvales</taxon>
        <taxon>Malvaceae</taxon>
        <taxon>Malvoideae</taxon>
        <taxon>Hibiscus</taxon>
    </lineage>
</organism>